<evidence type="ECO:0000313" key="8">
    <source>
        <dbReference type="Proteomes" id="UP000050786"/>
    </source>
</evidence>
<dbReference type="GO" id="GO:0000234">
    <property type="term" value="F:phosphoethanolamine N-methyltransferase activity"/>
    <property type="evidence" value="ECO:0007669"/>
    <property type="project" value="UniProtKB-EC"/>
</dbReference>
<name>A0A0P1EK74_9RHOB</name>
<evidence type="ECO:0000256" key="5">
    <source>
        <dbReference type="ARBA" id="ARBA00047622"/>
    </source>
</evidence>
<evidence type="ECO:0000256" key="1">
    <source>
        <dbReference type="ARBA" id="ARBA00005189"/>
    </source>
</evidence>
<organism evidence="7 8">
    <name type="scientific">Ruegeria atlantica</name>
    <dbReference type="NCBI Taxonomy" id="81569"/>
    <lineage>
        <taxon>Bacteria</taxon>
        <taxon>Pseudomonadati</taxon>
        <taxon>Pseudomonadota</taxon>
        <taxon>Alphaproteobacteria</taxon>
        <taxon>Rhodobacterales</taxon>
        <taxon>Roseobacteraceae</taxon>
        <taxon>Ruegeria</taxon>
    </lineage>
</organism>
<gene>
    <name evidence="7" type="primary">ubiE_1</name>
    <name evidence="7" type="ORF">RUM4293_00473</name>
</gene>
<dbReference type="CDD" id="cd02440">
    <property type="entry name" value="AdoMet_MTases"/>
    <property type="match status" value="1"/>
</dbReference>
<evidence type="ECO:0000256" key="3">
    <source>
        <dbReference type="ARBA" id="ARBA00022679"/>
    </source>
</evidence>
<dbReference type="RefSeq" id="WP_058271693.1">
    <property type="nucleotide sequence ID" value="NZ_CYPS01000008.1"/>
</dbReference>
<dbReference type="AlphaFoldDB" id="A0A0P1EK74"/>
<keyword evidence="2 7" id="KW-0489">Methyltransferase</keyword>
<dbReference type="Proteomes" id="UP000050786">
    <property type="component" value="Unassembled WGS sequence"/>
</dbReference>
<dbReference type="Gene3D" id="3.40.50.150">
    <property type="entry name" value="Vaccinia Virus protein VP39"/>
    <property type="match status" value="1"/>
</dbReference>
<keyword evidence="8" id="KW-1185">Reference proteome</keyword>
<keyword evidence="3 7" id="KW-0808">Transferase</keyword>
<dbReference type="Pfam" id="PF13649">
    <property type="entry name" value="Methyltransf_25"/>
    <property type="match status" value="1"/>
</dbReference>
<feature type="domain" description="Methyltransferase" evidence="6">
    <location>
        <begin position="51"/>
        <end position="147"/>
    </location>
</feature>
<dbReference type="SUPFAM" id="SSF53335">
    <property type="entry name" value="S-adenosyl-L-methionine-dependent methyltransferases"/>
    <property type="match status" value="1"/>
</dbReference>
<dbReference type="EMBL" id="CYPS01000008">
    <property type="protein sequence ID" value="CUH41598.1"/>
    <property type="molecule type" value="Genomic_DNA"/>
</dbReference>
<sequence length="285" mass="30708">MQIANEEQAEYWGKSPSGAKWLTYEDQLDQLMAPVLDLVLERAGLKPGMRVLDIGCGTGASAIAAAHSVGPEGHVLAADVSQPFLDRASARASDAGSQNITFQFADAQTYAFEAADRDTMISRFGVMFFEDTVAAFTNMTRALKPGGTMTFAAWGPLPGNPWFRMPHIAASERLGTPPKVDRNAPGPLAFHDRERVTGLLEKAGLSNIRADSVYLMLDFQGSLLDCAALCTRVGPAARVVTHFDGKPEDVTAIQHAVAEAFHPFAKNGAVHIPADINLFQARRPE</sequence>
<protein>
    <submittedName>
        <fullName evidence="7">Demethylmenaquinone methyltransferase</fullName>
        <ecNumber evidence="7">2.1.1.163</ecNumber>
    </submittedName>
</protein>
<proteinExistence type="predicted"/>
<dbReference type="InterPro" id="IPR041698">
    <property type="entry name" value="Methyltransf_25"/>
</dbReference>
<evidence type="ECO:0000313" key="7">
    <source>
        <dbReference type="EMBL" id="CUH41598.1"/>
    </source>
</evidence>
<comment type="pathway">
    <text evidence="1">Lipid metabolism.</text>
</comment>
<evidence type="ECO:0000256" key="2">
    <source>
        <dbReference type="ARBA" id="ARBA00022603"/>
    </source>
</evidence>
<dbReference type="InterPro" id="IPR029063">
    <property type="entry name" value="SAM-dependent_MTases_sf"/>
</dbReference>
<dbReference type="GO" id="GO:0032259">
    <property type="term" value="P:methylation"/>
    <property type="evidence" value="ECO:0007669"/>
    <property type="project" value="UniProtKB-KW"/>
</dbReference>
<reference evidence="8" key="1">
    <citation type="submission" date="2015-09" db="EMBL/GenBank/DDBJ databases">
        <authorList>
            <person name="Rodrigo-Torres L."/>
            <person name="Arahal D.R."/>
        </authorList>
    </citation>
    <scope>NUCLEOTIDE SEQUENCE [LARGE SCALE GENOMIC DNA]</scope>
    <source>
        <strain evidence="8">CECT 4293</strain>
    </source>
</reference>
<evidence type="ECO:0000259" key="6">
    <source>
        <dbReference type="Pfam" id="PF13649"/>
    </source>
</evidence>
<accession>A0A0P1EK74</accession>
<comment type="pathway">
    <text evidence="4">Phospholipid metabolism.</text>
</comment>
<dbReference type="PANTHER" id="PTHR44307">
    <property type="entry name" value="PHOSPHOETHANOLAMINE METHYLTRANSFERASE"/>
    <property type="match status" value="1"/>
</dbReference>
<comment type="catalytic activity">
    <reaction evidence="5">
        <text>phosphoethanolamine + S-adenosyl-L-methionine = N-methylethanolamine phosphate + S-adenosyl-L-homocysteine + H(+)</text>
        <dbReference type="Rhea" id="RHEA:20365"/>
        <dbReference type="ChEBI" id="CHEBI:15378"/>
        <dbReference type="ChEBI" id="CHEBI:57781"/>
        <dbReference type="ChEBI" id="CHEBI:57856"/>
        <dbReference type="ChEBI" id="CHEBI:58190"/>
        <dbReference type="ChEBI" id="CHEBI:59789"/>
        <dbReference type="EC" id="2.1.1.103"/>
    </reaction>
    <physiologicalReaction direction="left-to-right" evidence="5">
        <dbReference type="Rhea" id="RHEA:20366"/>
    </physiologicalReaction>
</comment>
<evidence type="ECO:0000256" key="4">
    <source>
        <dbReference type="ARBA" id="ARBA00025707"/>
    </source>
</evidence>
<dbReference type="GO" id="GO:0043770">
    <property type="term" value="F:demethylmenaquinone methyltransferase activity"/>
    <property type="evidence" value="ECO:0007669"/>
    <property type="project" value="UniProtKB-EC"/>
</dbReference>
<dbReference type="EC" id="2.1.1.163" evidence="7"/>
<dbReference type="PANTHER" id="PTHR44307:SF2">
    <property type="entry name" value="PHOSPHOETHANOLAMINE METHYLTRANSFERASE ISOFORM X1"/>
    <property type="match status" value="1"/>
</dbReference>